<dbReference type="PANTHER" id="PTHR47786">
    <property type="entry name" value="ALPHA-1,4-GLUCAN:MALTOSE-1-PHOSPHATE MALTOSYLTRANSFERASE"/>
    <property type="match status" value="1"/>
</dbReference>
<dbReference type="InterPro" id="IPR013783">
    <property type="entry name" value="Ig-like_fold"/>
</dbReference>
<feature type="region of interest" description="Disordered" evidence="7">
    <location>
        <begin position="173"/>
        <end position="201"/>
    </location>
</feature>
<dbReference type="InterPro" id="IPR013780">
    <property type="entry name" value="Glyco_hydro_b"/>
</dbReference>
<evidence type="ECO:0000256" key="6">
    <source>
        <dbReference type="HAMAP-Rule" id="MF_02124"/>
    </source>
</evidence>
<feature type="binding site" evidence="6">
    <location>
        <position position="294"/>
    </location>
    <ligand>
        <name>alpha-maltose 1-phosphate</name>
        <dbReference type="ChEBI" id="CHEBI:63576"/>
    </ligand>
</feature>
<dbReference type="Pfam" id="PF00128">
    <property type="entry name" value="Alpha-amylase"/>
    <property type="match status" value="1"/>
</dbReference>
<dbReference type="Gene3D" id="3.20.20.80">
    <property type="entry name" value="Glycosidases"/>
    <property type="match status" value="1"/>
</dbReference>
<feature type="region of interest" description="Disordered" evidence="7">
    <location>
        <begin position="292"/>
        <end position="315"/>
    </location>
</feature>
<evidence type="ECO:0000256" key="4">
    <source>
        <dbReference type="ARBA" id="ARBA00023277"/>
    </source>
</evidence>
<feature type="compositionally biased region" description="Polar residues" evidence="7">
    <location>
        <begin position="1"/>
        <end position="15"/>
    </location>
</feature>
<dbReference type="HAMAP" id="MF_02124">
    <property type="entry name" value="GlgE"/>
    <property type="match status" value="1"/>
</dbReference>
<evidence type="ECO:0000256" key="1">
    <source>
        <dbReference type="ARBA" id="ARBA00011738"/>
    </source>
</evidence>
<feature type="binding site" evidence="6">
    <location>
        <position position="389"/>
    </location>
    <ligand>
        <name>alpha-maltose 1-phosphate</name>
        <dbReference type="ChEBI" id="CHEBI:63576"/>
    </ligand>
</feature>
<accession>A0ABN6K1N4</accession>
<comment type="similarity">
    <text evidence="6">Belongs to the glycosyl hydrolase 13 family. GlgE subfamily.</text>
</comment>
<dbReference type="Gene3D" id="1.20.58.80">
    <property type="entry name" value="Phosphotransferase system, lactose/cellobiose-type IIA subunit"/>
    <property type="match status" value="1"/>
</dbReference>
<dbReference type="EMBL" id="AP025017">
    <property type="protein sequence ID" value="BDA63496.1"/>
    <property type="molecule type" value="Genomic_DNA"/>
</dbReference>
<name>A0ABN6K1N4_9ACTO</name>
<comment type="subunit">
    <text evidence="1 6">Homodimer.</text>
</comment>
<dbReference type="InterPro" id="IPR049171">
    <property type="entry name" value="GLGE_C"/>
</dbReference>
<evidence type="ECO:0000256" key="2">
    <source>
        <dbReference type="ARBA" id="ARBA00022676"/>
    </source>
</evidence>
<dbReference type="EC" id="2.4.99.16" evidence="6"/>
<feature type="active site" description="Nucleophile" evidence="6">
    <location>
        <position position="424"/>
    </location>
</feature>
<feature type="compositionally biased region" description="Basic and acidic residues" evidence="7">
    <location>
        <begin position="189"/>
        <end position="199"/>
    </location>
</feature>
<feature type="domain" description="Glycosyl hydrolase family 13 catalytic" evidence="8">
    <location>
        <begin position="241"/>
        <end position="573"/>
    </location>
</feature>
<feature type="active site" description="Proton donor" evidence="6">
    <location>
        <position position="453"/>
    </location>
</feature>
<proteinExistence type="inferred from homology"/>
<evidence type="ECO:0000256" key="3">
    <source>
        <dbReference type="ARBA" id="ARBA00022679"/>
    </source>
</evidence>
<evidence type="ECO:0000256" key="5">
    <source>
        <dbReference type="ARBA" id="ARBA00048735"/>
    </source>
</evidence>
<comment type="catalytic activity">
    <reaction evidence="5 6">
        <text>alpha-maltose 1-phosphate + [(1-&gt;4)-alpha-D-glucosyl](n) = [(1-&gt;4)-alpha-D-glucosyl](n+2) + phosphate</text>
        <dbReference type="Rhea" id="RHEA:42692"/>
        <dbReference type="Rhea" id="RHEA-COMP:9584"/>
        <dbReference type="Rhea" id="RHEA-COMP:10183"/>
        <dbReference type="ChEBI" id="CHEBI:15444"/>
        <dbReference type="ChEBI" id="CHEBI:43474"/>
        <dbReference type="ChEBI" id="CHEBI:63576"/>
        <dbReference type="EC" id="2.4.99.16"/>
    </reaction>
</comment>
<dbReference type="Gene3D" id="2.60.40.10">
    <property type="entry name" value="Immunoglobulins"/>
    <property type="match status" value="1"/>
</dbReference>
<feature type="binding site" evidence="6">
    <location>
        <begin position="563"/>
        <end position="564"/>
    </location>
    <ligand>
        <name>alpha-maltose 1-phosphate</name>
        <dbReference type="ChEBI" id="CHEBI:63576"/>
    </ligand>
</feature>
<dbReference type="Pfam" id="PF21702">
    <property type="entry name" value="GLGE_C"/>
    <property type="match status" value="1"/>
</dbReference>
<feature type="region of interest" description="Disordered" evidence="7">
    <location>
        <begin position="1"/>
        <end position="35"/>
    </location>
</feature>
<organism evidence="9 10">
    <name type="scientific">Actinomyces capricornis</name>
    <dbReference type="NCBI Taxonomy" id="2755559"/>
    <lineage>
        <taxon>Bacteria</taxon>
        <taxon>Bacillati</taxon>
        <taxon>Actinomycetota</taxon>
        <taxon>Actinomycetes</taxon>
        <taxon>Actinomycetales</taxon>
        <taxon>Actinomycetaceae</taxon>
        <taxon>Actinomyces</taxon>
    </lineage>
</organism>
<reference evidence="9 10" key="1">
    <citation type="submission" date="2021-08" db="EMBL/GenBank/DDBJ databases">
        <title>Whole genome sequence of novel Actinomyces species strain MAS-1.</title>
        <authorList>
            <person name="Saito M."/>
            <person name="Kuwahara N."/>
            <person name="Takizawa T."/>
            <person name="Gotouda H."/>
            <person name="Ochiai T."/>
        </authorList>
    </citation>
    <scope>NUCLEOTIDE SEQUENCE [LARGE SCALE GENOMIC DNA]</scope>
    <source>
        <strain evidence="9 10">MAS-1</strain>
    </source>
</reference>
<dbReference type="CDD" id="cd11344">
    <property type="entry name" value="AmyAc_GlgE_like"/>
    <property type="match status" value="1"/>
</dbReference>
<dbReference type="Gene3D" id="2.60.40.1180">
    <property type="entry name" value="Golgi alpha-mannosidase II"/>
    <property type="match status" value="1"/>
</dbReference>
<dbReference type="Pfam" id="PF11896">
    <property type="entry name" value="GlgE_dom_N_S"/>
    <property type="match status" value="1"/>
</dbReference>
<dbReference type="InterPro" id="IPR006047">
    <property type="entry name" value="GH13_cat_dom"/>
</dbReference>
<dbReference type="SUPFAM" id="SSF51445">
    <property type="entry name" value="(Trans)glycosidases"/>
    <property type="match status" value="1"/>
</dbReference>
<evidence type="ECO:0000256" key="7">
    <source>
        <dbReference type="SAM" id="MobiDB-lite"/>
    </source>
</evidence>
<dbReference type="PANTHER" id="PTHR47786:SF2">
    <property type="entry name" value="GLYCOSYL HYDROLASE FAMILY 13 CATALYTIC DOMAIN-CONTAINING PROTEIN"/>
    <property type="match status" value="1"/>
</dbReference>
<feature type="binding site" evidence="6">
    <location>
        <position position="354"/>
    </location>
    <ligand>
        <name>alpha-maltose 1-phosphate</name>
        <dbReference type="ChEBI" id="CHEBI:63576"/>
    </ligand>
</feature>
<keyword evidence="3 6" id="KW-0808">Transferase</keyword>
<keyword evidence="10" id="KW-1185">Reference proteome</keyword>
<dbReference type="InterPro" id="IPR017853">
    <property type="entry name" value="GH"/>
</dbReference>
<dbReference type="InterPro" id="IPR026585">
    <property type="entry name" value="GlgE"/>
</dbReference>
<protein>
    <recommendedName>
        <fullName evidence="6">Alpha-1,4-glucan:maltose-1-phosphate maltosyltransferase</fullName>
        <shortName evidence="6">GMPMT</shortName>
        <ecNumber evidence="6">2.4.99.16</ecNumber>
    </recommendedName>
    <alternativeName>
        <fullName evidence="6">(1-&gt;4)-alpha-D-glucan:maltose-1-phosphate alpha-D-maltosyltransferase</fullName>
    </alternativeName>
</protein>
<dbReference type="RefSeq" id="WP_373314063.1">
    <property type="nucleotide sequence ID" value="NZ_AP025017.1"/>
</dbReference>
<keyword evidence="2 6" id="KW-0328">Glycosyltransferase</keyword>
<keyword evidence="4 6" id="KW-0119">Carbohydrate metabolism</keyword>
<dbReference type="InterPro" id="IPR021828">
    <property type="entry name" value="GlgE_dom_N/S"/>
</dbReference>
<dbReference type="Proteomes" id="UP000824496">
    <property type="component" value="Chromosome"/>
</dbReference>
<comment type="function">
    <text evidence="6">Maltosyltransferase that uses maltose 1-phosphate (M1P) as the sugar donor to elongate linear or branched alpha-(1-&gt;4)-glucans. Is involved in a branched alpha-glucan biosynthetic pathway from trehalose, together with TreS, Mak and GlgB.</text>
</comment>
<dbReference type="SMART" id="SM00642">
    <property type="entry name" value="Aamy"/>
    <property type="match status" value="1"/>
</dbReference>
<gene>
    <name evidence="6 9" type="primary">glgE</name>
    <name evidence="9" type="ORF">MANAM107_03300</name>
</gene>
<evidence type="ECO:0000313" key="9">
    <source>
        <dbReference type="EMBL" id="BDA63496.1"/>
    </source>
</evidence>
<sequence>MTPNTTRQAATTPSPDQHETQTPAPPAFPVGAVPQPTPFAPVGRIPVTEVFPVIEDGRWPAKAVVGEVIPVRATVFREGHDRFGATAVLIRPDGTDGPSAPMREIAVGRDLYEAQLVPDAPGDWSFRVEGWSDPYATWSHDAGIKVPAGVDVELMLEEGARVLERAAQVQGRDEEGASVLRGAASGLREASRSPEERLAAGRSPEVVAALERLPLRDYVSPSAAYPLQVDRPRALAGSWYEIFPRSLGSGADEHGNWHSGTLRSAAERLERIAAMGFDVLYLTPISPIGLTNRKGRNNTLTARPGDPGSPYGIGSADGGHDAIHPDLGTFEDFDALVARAGELGMEVALDLALQCSPDHPWVAEHPEWFTVLSDGSIAYAENPPKKYQDIYPLNFDNDPEGIYAAILEVVRTWIRHGVTIFRVDNPHTKPLPFWQRLIAQIHAESPEVLFLAEAFTRPAMMRTLGKIGFHQSYTYFAWRNTKAELIEYIEELSRDTAHVLRPAFWPTTHDILTPFMTNGKVPAFKLRAVLAATLSPTWGIYSGYELAESTPRPGYEEQIDNEKYEYKPRDFGAARANGIEDLLTRLNSARAAHPALTQLRNITFHATSDDSLIAYSKRLEAAHSPTGRQDVVLTVVNLDPHSARAGEVYLDLEALGLPAGTDGSHPVVRVTDELTGASYDWSGQNYVRLDPFAGQVAHIFSVEAL</sequence>
<evidence type="ECO:0000259" key="8">
    <source>
        <dbReference type="SMART" id="SM00642"/>
    </source>
</evidence>
<feature type="binding site" evidence="6">
    <location>
        <position position="425"/>
    </location>
    <ligand>
        <name>alpha-maltose 1-phosphate</name>
        <dbReference type="ChEBI" id="CHEBI:63576"/>
    </ligand>
</feature>
<feature type="site" description="Transition state stabilizer" evidence="6">
    <location>
        <position position="510"/>
    </location>
</feature>
<evidence type="ECO:0000313" key="10">
    <source>
        <dbReference type="Proteomes" id="UP000824496"/>
    </source>
</evidence>